<evidence type="ECO:0000259" key="14">
    <source>
        <dbReference type="Pfam" id="PF02880"/>
    </source>
</evidence>
<evidence type="ECO:0000259" key="12">
    <source>
        <dbReference type="Pfam" id="PF02878"/>
    </source>
</evidence>
<dbReference type="Pfam" id="PF00408">
    <property type="entry name" value="PGM_PMM_IV"/>
    <property type="match status" value="1"/>
</dbReference>
<comment type="similarity">
    <text evidence="4 10">Belongs to the phosphohexose mutase family.</text>
</comment>
<evidence type="ECO:0000259" key="13">
    <source>
        <dbReference type="Pfam" id="PF02879"/>
    </source>
</evidence>
<feature type="domain" description="Alpha-D-phosphohexomutase alpha/beta/alpha" evidence="13">
    <location>
        <begin position="153"/>
        <end position="252"/>
    </location>
</feature>
<name>A0ABY8CEP2_9GAMM</name>
<comment type="pathway">
    <text evidence="3">Nucleotide-sugar biosynthesis; GDP-alpha-D-mannose biosynthesis; alpha-D-mannose 1-phosphate from D-fructose 6-phosphate: step 2/2.</text>
</comment>
<dbReference type="InterPro" id="IPR016066">
    <property type="entry name" value="A-D-PHexomutase_CS"/>
</dbReference>
<dbReference type="PRINTS" id="PR00509">
    <property type="entry name" value="PGMPMM"/>
</dbReference>
<dbReference type="PANTHER" id="PTHR43771">
    <property type="entry name" value="PHOSPHOMANNOMUTASE"/>
    <property type="match status" value="1"/>
</dbReference>
<evidence type="ECO:0000313" key="15">
    <source>
        <dbReference type="EMBL" id="WEJ63165.1"/>
    </source>
</evidence>
<evidence type="ECO:0000256" key="6">
    <source>
        <dbReference type="ARBA" id="ARBA00022553"/>
    </source>
</evidence>
<dbReference type="RefSeq" id="WP_275595419.1">
    <property type="nucleotide sequence ID" value="NZ_CP102381.1"/>
</dbReference>
<keyword evidence="9" id="KW-0413">Isomerase</keyword>
<accession>A0ABY8CEP2</accession>
<dbReference type="Pfam" id="PF02880">
    <property type="entry name" value="PGM_PMM_III"/>
    <property type="match status" value="1"/>
</dbReference>
<dbReference type="Pfam" id="PF02879">
    <property type="entry name" value="PGM_PMM_II"/>
    <property type="match status" value="1"/>
</dbReference>
<proteinExistence type="inferred from homology"/>
<keyword evidence="16" id="KW-1185">Reference proteome</keyword>
<dbReference type="PANTHER" id="PTHR43771:SF1">
    <property type="entry name" value="PHOSPHOMANNOMUTASE"/>
    <property type="match status" value="1"/>
</dbReference>
<dbReference type="InterPro" id="IPR005846">
    <property type="entry name" value="A-D-PHexomutase_a/b/a-III"/>
</dbReference>
<dbReference type="EMBL" id="CP102381">
    <property type="protein sequence ID" value="WEJ63165.1"/>
    <property type="molecule type" value="Genomic_DNA"/>
</dbReference>
<dbReference type="InterPro" id="IPR036900">
    <property type="entry name" value="A-D-PHexomutase_C_sf"/>
</dbReference>
<dbReference type="InterPro" id="IPR005845">
    <property type="entry name" value="A-D-PHexomutase_a/b/a-II"/>
</dbReference>
<dbReference type="CDD" id="cd03089">
    <property type="entry name" value="PMM_PGM"/>
    <property type="match status" value="1"/>
</dbReference>
<protein>
    <recommendedName>
        <fullName evidence="5">phosphomannomutase</fullName>
        <ecNumber evidence="5">5.4.2.8</ecNumber>
    </recommendedName>
</protein>
<evidence type="ECO:0000256" key="5">
    <source>
        <dbReference type="ARBA" id="ARBA00012730"/>
    </source>
</evidence>
<evidence type="ECO:0000256" key="1">
    <source>
        <dbReference type="ARBA" id="ARBA00000586"/>
    </source>
</evidence>
<keyword evidence="6" id="KW-0597">Phosphoprotein</keyword>
<sequence length="451" mass="50086">MKTLSAFKAYDIRGIVPQDLNPELAYDIGRAFASEFNSKQIVIGYDIRLESPGLSEALCNGLMDSGVEIIHLGLCGTEEVYFATSHYQADGGIMITASHNPKGYNGMKLVSRGSQPISGDSGLNAIEQRVINKDFRPLAEQKAALQLKEDKSAYIEHLLTYIDVDSLPKFKVVANSGNGSAGPTLDKLAAKLPFNIIKLHHEADGNFPNGVPNPMIVENRAITSETIIAEKADFGVAWDGDFDRCFLFDENGNFIEGYYLVGLLAETLLKNHPGEKIVHDPRLTWNTIEQVEQAGGIPVQSKTGHAFIKERMRKEDAIYGGEMSAHHYFKDFAYCDSGMIPWLLIAELMSKTGKTLSELIKERMKAYPCSGEINYKVTDSQKILAAVQDKYRSENPILDETDGLSLEFSDWRMNIRLSNTEPLLRLNIESRGNPGLVVQKVQEIEAIIYAE</sequence>
<dbReference type="Gene3D" id="3.30.310.50">
    <property type="entry name" value="Alpha-D-phosphohexomutase, C-terminal domain"/>
    <property type="match status" value="1"/>
</dbReference>
<dbReference type="InterPro" id="IPR005843">
    <property type="entry name" value="A-D-PHexomutase_C"/>
</dbReference>
<dbReference type="EC" id="5.4.2.8" evidence="5"/>
<evidence type="ECO:0000256" key="10">
    <source>
        <dbReference type="RuleBase" id="RU004326"/>
    </source>
</evidence>
<dbReference type="SUPFAM" id="SSF53738">
    <property type="entry name" value="Phosphoglucomutase, first 3 domains"/>
    <property type="match status" value="3"/>
</dbReference>
<keyword evidence="7 10" id="KW-0479">Metal-binding</keyword>
<gene>
    <name evidence="15" type="ORF">NR989_02630</name>
</gene>
<dbReference type="PROSITE" id="PS00710">
    <property type="entry name" value="PGM_PMM"/>
    <property type="match status" value="1"/>
</dbReference>
<evidence type="ECO:0000256" key="3">
    <source>
        <dbReference type="ARBA" id="ARBA00004699"/>
    </source>
</evidence>
<reference evidence="15 16" key="1">
    <citation type="submission" date="2022-06" db="EMBL/GenBank/DDBJ databases">
        <title>Thiomicrohabdus sp. nov, an obligately chemolithoautotrophic, sulfur-oxidizing bacterium isolated from beach of Guanyin Mountain. Amoy.</title>
        <authorList>
            <person name="Zhu H."/>
        </authorList>
    </citation>
    <scope>NUCLEOTIDE SEQUENCE [LARGE SCALE GENOMIC DNA]</scope>
    <source>
        <strain evidence="15 16">XGS-01</strain>
    </source>
</reference>
<evidence type="ECO:0000259" key="11">
    <source>
        <dbReference type="Pfam" id="PF00408"/>
    </source>
</evidence>
<dbReference type="InterPro" id="IPR016055">
    <property type="entry name" value="A-D-PHexomutase_a/b/a-I/II/III"/>
</dbReference>
<keyword evidence="8 10" id="KW-0460">Magnesium</keyword>
<comment type="cofactor">
    <cofactor evidence="2">
        <name>Mg(2+)</name>
        <dbReference type="ChEBI" id="CHEBI:18420"/>
    </cofactor>
</comment>
<dbReference type="SUPFAM" id="SSF55957">
    <property type="entry name" value="Phosphoglucomutase, C-terminal domain"/>
    <property type="match status" value="1"/>
</dbReference>
<dbReference type="InterPro" id="IPR005844">
    <property type="entry name" value="A-D-PHexomutase_a/b/a-I"/>
</dbReference>
<evidence type="ECO:0000256" key="4">
    <source>
        <dbReference type="ARBA" id="ARBA00010231"/>
    </source>
</evidence>
<comment type="catalytic activity">
    <reaction evidence="1">
        <text>alpha-D-mannose 1-phosphate = D-mannose 6-phosphate</text>
        <dbReference type="Rhea" id="RHEA:11140"/>
        <dbReference type="ChEBI" id="CHEBI:58409"/>
        <dbReference type="ChEBI" id="CHEBI:58735"/>
        <dbReference type="EC" id="5.4.2.8"/>
    </reaction>
</comment>
<feature type="domain" description="Alpha-D-phosphohexomutase alpha/beta/alpha" evidence="14">
    <location>
        <begin position="257"/>
        <end position="367"/>
    </location>
</feature>
<evidence type="ECO:0000256" key="7">
    <source>
        <dbReference type="ARBA" id="ARBA00022723"/>
    </source>
</evidence>
<dbReference type="Proteomes" id="UP001222275">
    <property type="component" value="Chromosome"/>
</dbReference>
<dbReference type="Pfam" id="PF02878">
    <property type="entry name" value="PGM_PMM_I"/>
    <property type="match status" value="1"/>
</dbReference>
<evidence type="ECO:0000256" key="2">
    <source>
        <dbReference type="ARBA" id="ARBA00001946"/>
    </source>
</evidence>
<dbReference type="Gene3D" id="3.40.120.10">
    <property type="entry name" value="Alpha-D-Glucose-1,6-Bisphosphate, subunit A, domain 3"/>
    <property type="match status" value="3"/>
</dbReference>
<evidence type="ECO:0000313" key="16">
    <source>
        <dbReference type="Proteomes" id="UP001222275"/>
    </source>
</evidence>
<evidence type="ECO:0000256" key="8">
    <source>
        <dbReference type="ARBA" id="ARBA00022842"/>
    </source>
</evidence>
<feature type="domain" description="Alpha-D-phosphohexomutase alpha/beta/alpha" evidence="12">
    <location>
        <begin position="6"/>
        <end position="135"/>
    </location>
</feature>
<dbReference type="InterPro" id="IPR005841">
    <property type="entry name" value="Alpha-D-phosphohexomutase_SF"/>
</dbReference>
<organism evidence="15 16">
    <name type="scientific">Thiomicrorhabdus lithotrophica</name>
    <dbReference type="NCBI Taxonomy" id="2949997"/>
    <lineage>
        <taxon>Bacteria</taxon>
        <taxon>Pseudomonadati</taxon>
        <taxon>Pseudomonadota</taxon>
        <taxon>Gammaproteobacteria</taxon>
        <taxon>Thiotrichales</taxon>
        <taxon>Piscirickettsiaceae</taxon>
        <taxon>Thiomicrorhabdus</taxon>
    </lineage>
</organism>
<evidence type="ECO:0000256" key="9">
    <source>
        <dbReference type="ARBA" id="ARBA00023235"/>
    </source>
</evidence>
<feature type="domain" description="Alpha-D-phosphohexomutase C-terminal" evidence="11">
    <location>
        <begin position="372"/>
        <end position="431"/>
    </location>
</feature>